<feature type="transmembrane region" description="Helical" evidence="10">
    <location>
        <begin position="513"/>
        <end position="532"/>
    </location>
</feature>
<keyword evidence="6 10" id="KW-0406">Ion transport</keyword>
<dbReference type="PANTHER" id="PTHR11629:SF63">
    <property type="entry name" value="V-TYPE PROTON ATPASE SUBUNIT A"/>
    <property type="match status" value="1"/>
</dbReference>
<feature type="transmembrane region" description="Helical" evidence="10">
    <location>
        <begin position="481"/>
        <end position="501"/>
    </location>
</feature>
<dbReference type="Gene3D" id="3.30.70.2750">
    <property type="match status" value="1"/>
</dbReference>
<keyword evidence="7 10" id="KW-0472">Membrane</keyword>
<evidence type="ECO:0000256" key="2">
    <source>
        <dbReference type="ARBA" id="ARBA00009904"/>
    </source>
</evidence>
<gene>
    <name evidence="11" type="ORF">IMZ38_07175</name>
</gene>
<feature type="transmembrane region" description="Helical" evidence="10">
    <location>
        <begin position="539"/>
        <end position="558"/>
    </location>
</feature>
<dbReference type="Proteomes" id="UP000593766">
    <property type="component" value="Chromosome"/>
</dbReference>
<dbReference type="OrthoDB" id="85892at2157"/>
<dbReference type="PANTHER" id="PTHR11629">
    <property type="entry name" value="VACUOLAR PROTON ATPASES"/>
    <property type="match status" value="1"/>
</dbReference>
<name>A0A7M1UQ42_9CREN</name>
<accession>A0A7M1UQ42</accession>
<protein>
    <recommendedName>
        <fullName evidence="9 10">A-type ATP synthase subunit I</fullName>
    </recommendedName>
</protein>
<keyword evidence="4 10" id="KW-0812">Transmembrane</keyword>
<evidence type="ECO:0000256" key="7">
    <source>
        <dbReference type="ARBA" id="ARBA00023136"/>
    </source>
</evidence>
<feature type="transmembrane region" description="Helical" evidence="10">
    <location>
        <begin position="590"/>
        <end position="620"/>
    </location>
</feature>
<keyword evidence="12" id="KW-1185">Reference proteome</keyword>
<feature type="transmembrane region" description="Helical" evidence="10">
    <location>
        <begin position="353"/>
        <end position="383"/>
    </location>
</feature>
<comment type="subcellular location">
    <subcellularLocation>
        <location evidence="1">Membrane</location>
        <topology evidence="1">Multi-pass membrane protein</topology>
    </subcellularLocation>
</comment>
<evidence type="ECO:0000256" key="1">
    <source>
        <dbReference type="ARBA" id="ARBA00004141"/>
    </source>
</evidence>
<dbReference type="Gene3D" id="1.20.1460.20">
    <property type="match status" value="1"/>
</dbReference>
<dbReference type="Pfam" id="PF01496">
    <property type="entry name" value="V_ATPase_I"/>
    <property type="match status" value="2"/>
</dbReference>
<dbReference type="GO" id="GO:0046961">
    <property type="term" value="F:proton-transporting ATPase activity, rotational mechanism"/>
    <property type="evidence" value="ECO:0007669"/>
    <property type="project" value="InterPro"/>
</dbReference>
<comment type="similarity">
    <text evidence="2 10">Belongs to the V-ATPase 116 kDa subunit family.</text>
</comment>
<dbReference type="Gene3D" id="3.30.70.2170">
    <property type="match status" value="1"/>
</dbReference>
<dbReference type="GO" id="GO:0007035">
    <property type="term" value="P:vacuolar acidification"/>
    <property type="evidence" value="ECO:0007669"/>
    <property type="project" value="TreeGrafter"/>
</dbReference>
<keyword evidence="3 10" id="KW-0813">Transport</keyword>
<dbReference type="GeneID" id="59455187"/>
<evidence type="ECO:0000256" key="3">
    <source>
        <dbReference type="ARBA" id="ARBA00022448"/>
    </source>
</evidence>
<evidence type="ECO:0000313" key="11">
    <source>
        <dbReference type="EMBL" id="QOR94375.1"/>
    </source>
</evidence>
<organism evidence="11 12">
    <name type="scientific">Thermosphaera chiliense</name>
    <dbReference type="NCBI Taxonomy" id="3402707"/>
    <lineage>
        <taxon>Archaea</taxon>
        <taxon>Thermoproteota</taxon>
        <taxon>Thermoprotei</taxon>
        <taxon>Desulfurococcales</taxon>
        <taxon>Desulfurococcaceae</taxon>
        <taxon>Thermosphaera</taxon>
    </lineage>
</organism>
<dbReference type="GO" id="GO:0051117">
    <property type="term" value="F:ATPase binding"/>
    <property type="evidence" value="ECO:0007669"/>
    <property type="project" value="TreeGrafter"/>
</dbReference>
<reference evidence="11 12" key="1">
    <citation type="submission" date="2020-10" db="EMBL/GenBank/DDBJ databases">
        <title>Complete genome sequence of Thermosphaera aggregans strain 3507.</title>
        <authorList>
            <person name="Zayulina K.S."/>
            <person name="Elcheninov A.G."/>
            <person name="Toshchakov S.V."/>
            <person name="Kublanov I.V."/>
            <person name="Kochetkova T.V."/>
        </authorList>
    </citation>
    <scope>NUCLEOTIDE SEQUENCE [LARGE SCALE GENOMIC DNA]</scope>
    <source>
        <strain evidence="11 12">3507</strain>
    </source>
</reference>
<dbReference type="AlphaFoldDB" id="A0A7M1UQ42"/>
<evidence type="ECO:0000256" key="4">
    <source>
        <dbReference type="ARBA" id="ARBA00022692"/>
    </source>
</evidence>
<evidence type="ECO:0000313" key="12">
    <source>
        <dbReference type="Proteomes" id="UP000593766"/>
    </source>
</evidence>
<evidence type="ECO:0000256" key="10">
    <source>
        <dbReference type="RuleBase" id="RU361189"/>
    </source>
</evidence>
<sequence>MKALLSKPARMVKVRVGGFKEKKDDLYRFLESIGVLDLREVKEAREIVEKLEKARKLHDSIVKILGKGDVKSIDASLTAYEYSTLSLDKVEEDVRRIEEEVFSIEYRVKSLEASLSYLLELNKLAGLLPEDLETSWLSFKGKHLTSIAVIGKAPSVSEFLNKYSGVKTIYKTLVDEEEVAILVFPSIDYNEYVKELSRIGVRHIPSEVLDAVKDCRTIGELRRTLPSIIEQKTAEINSLKEELKKSVGKYVEILGKYLLFLDNTVSSSRVIVATSELKHFVFVEGWVPEKYLDKVLKEIRESSLTAFLEVEKPRKGVDTPPSLMENPKPLKPFEIITKLYGTPSYWEIDPTPLVAYSFAFFFALMNSDVGYGLAGIFAILLFLDKLVDDPSSENYRKFKQVLLISNGLSIIAGALAGAFFGDLLPVFFKIQTPVLMAFFTSPIELIKLSLIIGLVHVNVAHVFAISKFINERRKADLLNEMGLLLSELFGIPYILLVFFNYEVPILGSLGSDTLLYLTLISIAVLVAANYLLMKGMGLFMWIFQITGILGDVLSYVRLAGVGLATYYMSMTFNTMVSLLSGWFSTMIPPIGFYLGLLVAVPLLIVVHLMVLILSILGAFIHSLRLCILEFLSKFYTGDGRDYSPLRIIESRRIVIK</sequence>
<evidence type="ECO:0000256" key="6">
    <source>
        <dbReference type="ARBA" id="ARBA00023065"/>
    </source>
</evidence>
<dbReference type="InterPro" id="IPR002490">
    <property type="entry name" value="V-ATPase_116kDa_su"/>
</dbReference>
<feature type="transmembrane region" description="Helical" evidence="10">
    <location>
        <begin position="403"/>
        <end position="428"/>
    </location>
</feature>
<dbReference type="KEGG" id="tcs:IMZ38_07175"/>
<dbReference type="GO" id="GO:0016471">
    <property type="term" value="C:vacuolar proton-transporting V-type ATPase complex"/>
    <property type="evidence" value="ECO:0007669"/>
    <property type="project" value="TreeGrafter"/>
</dbReference>
<proteinExistence type="inferred from homology"/>
<comment type="function">
    <text evidence="8">Component of the A-type ATP synthase that produces ATP from ADP in the presence of a proton gradient across the membrane.</text>
</comment>
<dbReference type="EMBL" id="CP063144">
    <property type="protein sequence ID" value="QOR94375.1"/>
    <property type="molecule type" value="Genomic_DNA"/>
</dbReference>
<keyword evidence="5 10" id="KW-1133">Transmembrane helix</keyword>
<evidence type="ECO:0000256" key="9">
    <source>
        <dbReference type="ARBA" id="ARBA00068671"/>
    </source>
</evidence>
<evidence type="ECO:0000256" key="8">
    <source>
        <dbReference type="ARBA" id="ARBA00059506"/>
    </source>
</evidence>
<dbReference type="GO" id="GO:0033179">
    <property type="term" value="C:proton-transporting V-type ATPase, V0 domain"/>
    <property type="evidence" value="ECO:0007669"/>
    <property type="project" value="InterPro"/>
</dbReference>
<dbReference type="RefSeq" id="WP_193436175.1">
    <property type="nucleotide sequence ID" value="NZ_CP063144.1"/>
</dbReference>
<evidence type="ECO:0000256" key="5">
    <source>
        <dbReference type="ARBA" id="ARBA00022989"/>
    </source>
</evidence>